<evidence type="ECO:0000313" key="3">
    <source>
        <dbReference type="EMBL" id="AXB42309.1"/>
    </source>
</evidence>
<evidence type="ECO:0000259" key="2">
    <source>
        <dbReference type="Pfam" id="PF14200"/>
    </source>
</evidence>
<dbReference type="InterPro" id="IPR000772">
    <property type="entry name" value="Ricin_B_lectin"/>
</dbReference>
<dbReference type="RefSeq" id="WP_162788354.1">
    <property type="nucleotide sequence ID" value="NZ_CP015163.1"/>
</dbReference>
<accession>A0A344L2N5</accession>
<dbReference type="Proteomes" id="UP000250434">
    <property type="component" value="Chromosome"/>
</dbReference>
<feature type="domain" description="Ricin B lectin" evidence="2">
    <location>
        <begin position="119"/>
        <end position="169"/>
    </location>
</feature>
<keyword evidence="4" id="KW-1185">Reference proteome</keyword>
<dbReference type="KEGG" id="aab:A4R43_07010"/>
<proteinExistence type="predicted"/>
<protein>
    <recommendedName>
        <fullName evidence="2">Ricin B lectin domain-containing protein</fullName>
    </recommendedName>
</protein>
<dbReference type="EMBL" id="CP015163">
    <property type="protein sequence ID" value="AXB42309.1"/>
    <property type="molecule type" value="Genomic_DNA"/>
</dbReference>
<organism evidence="3 4">
    <name type="scientific">Amycolatopsis albispora</name>
    <dbReference type="NCBI Taxonomy" id="1804986"/>
    <lineage>
        <taxon>Bacteria</taxon>
        <taxon>Bacillati</taxon>
        <taxon>Actinomycetota</taxon>
        <taxon>Actinomycetes</taxon>
        <taxon>Pseudonocardiales</taxon>
        <taxon>Pseudonocardiaceae</taxon>
        <taxon>Amycolatopsis</taxon>
    </lineage>
</organism>
<dbReference type="PROSITE" id="PS50231">
    <property type="entry name" value="RICIN_B_LECTIN"/>
    <property type="match status" value="1"/>
</dbReference>
<dbReference type="Gene3D" id="2.80.10.50">
    <property type="match status" value="1"/>
</dbReference>
<feature type="signal peptide" evidence="1">
    <location>
        <begin position="1"/>
        <end position="21"/>
    </location>
</feature>
<evidence type="ECO:0000256" key="1">
    <source>
        <dbReference type="SAM" id="SignalP"/>
    </source>
</evidence>
<gene>
    <name evidence="3" type="ORF">A4R43_07010</name>
</gene>
<keyword evidence="1" id="KW-0732">Signal</keyword>
<dbReference type="Pfam" id="PF14200">
    <property type="entry name" value="RicinB_lectin_2"/>
    <property type="match status" value="2"/>
</dbReference>
<dbReference type="SUPFAM" id="SSF50370">
    <property type="entry name" value="Ricin B-like lectins"/>
    <property type="match status" value="1"/>
</dbReference>
<feature type="chain" id="PRO_5017038509" description="Ricin B lectin domain-containing protein" evidence="1">
    <location>
        <begin position="22"/>
        <end position="170"/>
    </location>
</feature>
<dbReference type="CDD" id="cd00161">
    <property type="entry name" value="beta-trefoil_Ricin-like"/>
    <property type="match status" value="1"/>
</dbReference>
<sequence length="170" mass="18520">MTTILAALAALGTSAALPASAGPLVGNDPFVAPAGRQDWHIFNANTHKCLEIENSTLDNGGQAQQWSCANIATMRWTAVPVDGIWFRLINANSGKCLEIENSSFDNGGNAQQWTCGSYNMQWRTVRAGYAWHIVNRLSGKCLEIENSSGDNGARAQQWQCADIPTMQWFS</sequence>
<dbReference type="InterPro" id="IPR035992">
    <property type="entry name" value="Ricin_B-like_lectins"/>
</dbReference>
<feature type="domain" description="Ricin B lectin" evidence="2">
    <location>
        <begin position="34"/>
        <end position="113"/>
    </location>
</feature>
<evidence type="ECO:0000313" key="4">
    <source>
        <dbReference type="Proteomes" id="UP000250434"/>
    </source>
</evidence>
<dbReference type="AlphaFoldDB" id="A0A344L2N5"/>
<name>A0A344L2N5_9PSEU</name>
<reference evidence="3 4" key="1">
    <citation type="submission" date="2016-04" db="EMBL/GenBank/DDBJ databases">
        <title>Complete genome sequence and analysis of deep-sea sediment isolate, Amycolatopsis sp. WP1.</title>
        <authorList>
            <person name="Wang H."/>
            <person name="Chen S."/>
            <person name="Wu Q."/>
        </authorList>
    </citation>
    <scope>NUCLEOTIDE SEQUENCE [LARGE SCALE GENOMIC DNA]</scope>
    <source>
        <strain evidence="3 4">WP1</strain>
    </source>
</reference>